<proteinExistence type="predicted"/>
<dbReference type="Gene3D" id="1.25.40.420">
    <property type="match status" value="1"/>
</dbReference>
<evidence type="ECO:0000313" key="5">
    <source>
        <dbReference type="Proteomes" id="UP000242188"/>
    </source>
</evidence>
<dbReference type="EMBL" id="NEDP02001380">
    <property type="protein sequence ID" value="OWF53341.1"/>
    <property type="molecule type" value="Genomic_DNA"/>
</dbReference>
<dbReference type="GO" id="GO:0022008">
    <property type="term" value="P:neurogenesis"/>
    <property type="evidence" value="ECO:0007669"/>
    <property type="project" value="TreeGrafter"/>
</dbReference>
<evidence type="ECO:0000313" key="4">
    <source>
        <dbReference type="EMBL" id="OWF53341.1"/>
    </source>
</evidence>
<dbReference type="PANTHER" id="PTHR45774">
    <property type="entry name" value="BTB/POZ DOMAIN-CONTAINING"/>
    <property type="match status" value="1"/>
</dbReference>
<dbReference type="Pfam" id="PF00651">
    <property type="entry name" value="BTB"/>
    <property type="match status" value="1"/>
</dbReference>
<organism evidence="4 5">
    <name type="scientific">Mizuhopecten yessoensis</name>
    <name type="common">Japanese scallop</name>
    <name type="synonym">Patinopecten yessoensis</name>
    <dbReference type="NCBI Taxonomy" id="6573"/>
    <lineage>
        <taxon>Eukaryota</taxon>
        <taxon>Metazoa</taxon>
        <taxon>Spiralia</taxon>
        <taxon>Lophotrochozoa</taxon>
        <taxon>Mollusca</taxon>
        <taxon>Bivalvia</taxon>
        <taxon>Autobranchia</taxon>
        <taxon>Pteriomorphia</taxon>
        <taxon>Pectinida</taxon>
        <taxon>Pectinoidea</taxon>
        <taxon>Pectinidae</taxon>
        <taxon>Mizuhopecten</taxon>
    </lineage>
</organism>
<dbReference type="GO" id="GO:0005829">
    <property type="term" value="C:cytosol"/>
    <property type="evidence" value="ECO:0007669"/>
    <property type="project" value="TreeGrafter"/>
</dbReference>
<dbReference type="InterPro" id="IPR011705">
    <property type="entry name" value="BACK"/>
</dbReference>
<dbReference type="Proteomes" id="UP000242188">
    <property type="component" value="Unassembled WGS sequence"/>
</dbReference>
<keyword evidence="2" id="KW-0963">Cytoplasm</keyword>
<dbReference type="InterPro" id="IPR012983">
    <property type="entry name" value="PHR"/>
</dbReference>
<dbReference type="Gene3D" id="3.30.710.10">
    <property type="entry name" value="Potassium Channel Kv1.1, Chain A"/>
    <property type="match status" value="1"/>
</dbReference>
<dbReference type="InterPro" id="IPR000210">
    <property type="entry name" value="BTB/POZ_dom"/>
</dbReference>
<gene>
    <name evidence="4" type="ORF">KP79_PYT00454</name>
</gene>
<comment type="caution">
    <text evidence="4">The sequence shown here is derived from an EMBL/GenBank/DDBJ whole genome shotgun (WGS) entry which is preliminary data.</text>
</comment>
<dbReference type="PROSITE" id="PS50097">
    <property type="entry name" value="BTB"/>
    <property type="match status" value="1"/>
</dbReference>
<dbReference type="AlphaFoldDB" id="A0A210QXA7"/>
<feature type="domain" description="BTB" evidence="3">
    <location>
        <begin position="31"/>
        <end position="98"/>
    </location>
</feature>
<accession>A0A210QXA7</accession>
<comment type="subcellular location">
    <subcellularLocation>
        <location evidence="1">Cytoplasm</location>
    </subcellularLocation>
</comment>
<dbReference type="Gene3D" id="2.60.120.820">
    <property type="entry name" value="PHR domain"/>
    <property type="match status" value="1"/>
</dbReference>
<protein>
    <submittedName>
        <fullName evidence="4">BTB/POZ domain-containing protein 6</fullName>
    </submittedName>
</protein>
<name>A0A210QXA7_MIZYE</name>
<dbReference type="InterPro" id="IPR011333">
    <property type="entry name" value="SKP1/BTB/POZ_sf"/>
</dbReference>
<dbReference type="SMART" id="SM00225">
    <property type="entry name" value="BTB"/>
    <property type="match status" value="1"/>
</dbReference>
<evidence type="ECO:0000259" key="3">
    <source>
        <dbReference type="PROSITE" id="PS50097"/>
    </source>
</evidence>
<dbReference type="Pfam" id="PF08005">
    <property type="entry name" value="PHR"/>
    <property type="match status" value="1"/>
</dbReference>
<evidence type="ECO:0000256" key="2">
    <source>
        <dbReference type="ARBA" id="ARBA00022490"/>
    </source>
</evidence>
<dbReference type="PANTHER" id="PTHR45774:SF4">
    <property type="entry name" value="AXUNDEAD, ISOFORM F"/>
    <property type="match status" value="1"/>
</dbReference>
<dbReference type="Pfam" id="PF07707">
    <property type="entry name" value="BACK"/>
    <property type="match status" value="1"/>
</dbReference>
<dbReference type="InterPro" id="IPR038648">
    <property type="entry name" value="PHR_sf"/>
</dbReference>
<evidence type="ECO:0000256" key="1">
    <source>
        <dbReference type="ARBA" id="ARBA00004496"/>
    </source>
</evidence>
<reference evidence="4 5" key="1">
    <citation type="journal article" date="2017" name="Nat. Ecol. Evol.">
        <title>Scallop genome provides insights into evolution of bilaterian karyotype and development.</title>
        <authorList>
            <person name="Wang S."/>
            <person name="Zhang J."/>
            <person name="Jiao W."/>
            <person name="Li J."/>
            <person name="Xun X."/>
            <person name="Sun Y."/>
            <person name="Guo X."/>
            <person name="Huan P."/>
            <person name="Dong B."/>
            <person name="Zhang L."/>
            <person name="Hu X."/>
            <person name="Sun X."/>
            <person name="Wang J."/>
            <person name="Zhao C."/>
            <person name="Wang Y."/>
            <person name="Wang D."/>
            <person name="Huang X."/>
            <person name="Wang R."/>
            <person name="Lv J."/>
            <person name="Li Y."/>
            <person name="Zhang Z."/>
            <person name="Liu B."/>
            <person name="Lu W."/>
            <person name="Hui Y."/>
            <person name="Liang J."/>
            <person name="Zhou Z."/>
            <person name="Hou R."/>
            <person name="Li X."/>
            <person name="Liu Y."/>
            <person name="Li H."/>
            <person name="Ning X."/>
            <person name="Lin Y."/>
            <person name="Zhao L."/>
            <person name="Xing Q."/>
            <person name="Dou J."/>
            <person name="Li Y."/>
            <person name="Mao J."/>
            <person name="Guo H."/>
            <person name="Dou H."/>
            <person name="Li T."/>
            <person name="Mu C."/>
            <person name="Jiang W."/>
            <person name="Fu Q."/>
            <person name="Fu X."/>
            <person name="Miao Y."/>
            <person name="Liu J."/>
            <person name="Yu Q."/>
            <person name="Li R."/>
            <person name="Liao H."/>
            <person name="Li X."/>
            <person name="Kong Y."/>
            <person name="Jiang Z."/>
            <person name="Chourrout D."/>
            <person name="Li R."/>
            <person name="Bao Z."/>
        </authorList>
    </citation>
    <scope>NUCLEOTIDE SEQUENCE [LARGE SCALE GENOMIC DNA]</scope>
    <source>
        <strain evidence="4 5">PY_sf001</strain>
    </source>
</reference>
<dbReference type="SMART" id="SM00875">
    <property type="entry name" value="BACK"/>
    <property type="match status" value="1"/>
</dbReference>
<dbReference type="SUPFAM" id="SSF54695">
    <property type="entry name" value="POZ domain"/>
    <property type="match status" value="1"/>
</dbReference>
<keyword evidence="5" id="KW-1185">Reference proteome</keyword>
<dbReference type="OrthoDB" id="9979965at2759"/>
<sequence length="427" mass="48456">MTTAQAQERSWQCDKSLVECLNHLFTSGIACDVTFLVGESKHRIPAHKTILISRSPVFYAMFEGNLAEKGEIAIPDIEQEVFTMFLWYLYTDTIELTVNTATSVLSAARKYMVDRLVKNCETFLKSSLTTENVCLLLEQAHIYTEEGIKEDCVNMIARSPEEVLKSTSFVDLCGVCVKSITEPDDLAVEESVVYEAVMRWSEAECGRQGLEVTDTNRREVLGDIIYTVRFPIIDAKYLSQHVIMTDVLTSEQLVSVMRFQQDNKAYHCTEFSVNQRKVREPIKGIFECISRFTGTVSGFWNTRGVKDSDSISFVDMFLHGLQLYQTDQNVIIGVYSPGGHSLYKESHTVLTNETLCNTEFHHIIKITRDHTYTVVLYGGVRTMAYGEQGFSTVKCRDGQIRFMASLLFPCRNTTVDRGQIPRLLVSF</sequence>